<proteinExistence type="predicted"/>
<reference evidence="2" key="1">
    <citation type="journal article" date="2023" name="Nat. Commun.">
        <title>Diploid and tetraploid genomes of Acorus and the evolution of monocots.</title>
        <authorList>
            <person name="Ma L."/>
            <person name="Liu K.W."/>
            <person name="Li Z."/>
            <person name="Hsiao Y.Y."/>
            <person name="Qi Y."/>
            <person name="Fu T."/>
            <person name="Tang G.D."/>
            <person name="Zhang D."/>
            <person name="Sun W.H."/>
            <person name="Liu D.K."/>
            <person name="Li Y."/>
            <person name="Chen G.Z."/>
            <person name="Liu X.D."/>
            <person name="Liao X.Y."/>
            <person name="Jiang Y.T."/>
            <person name="Yu X."/>
            <person name="Hao Y."/>
            <person name="Huang J."/>
            <person name="Zhao X.W."/>
            <person name="Ke S."/>
            <person name="Chen Y.Y."/>
            <person name="Wu W.L."/>
            <person name="Hsu J.L."/>
            <person name="Lin Y.F."/>
            <person name="Huang M.D."/>
            <person name="Li C.Y."/>
            <person name="Huang L."/>
            <person name="Wang Z.W."/>
            <person name="Zhao X."/>
            <person name="Zhong W.Y."/>
            <person name="Peng D.H."/>
            <person name="Ahmad S."/>
            <person name="Lan S."/>
            <person name="Zhang J.S."/>
            <person name="Tsai W.C."/>
            <person name="Van de Peer Y."/>
            <person name="Liu Z.J."/>
        </authorList>
    </citation>
    <scope>NUCLEOTIDE SEQUENCE</scope>
    <source>
        <strain evidence="2">CP</strain>
    </source>
</reference>
<organism evidence="2 3">
    <name type="scientific">Acorus calamus</name>
    <name type="common">Sweet flag</name>
    <dbReference type="NCBI Taxonomy" id="4465"/>
    <lineage>
        <taxon>Eukaryota</taxon>
        <taxon>Viridiplantae</taxon>
        <taxon>Streptophyta</taxon>
        <taxon>Embryophyta</taxon>
        <taxon>Tracheophyta</taxon>
        <taxon>Spermatophyta</taxon>
        <taxon>Magnoliopsida</taxon>
        <taxon>Liliopsida</taxon>
        <taxon>Acoraceae</taxon>
        <taxon>Acorus</taxon>
    </lineage>
</organism>
<dbReference type="Proteomes" id="UP001180020">
    <property type="component" value="Unassembled WGS sequence"/>
</dbReference>
<accession>A0AAV9E7T3</accession>
<dbReference type="AlphaFoldDB" id="A0AAV9E7T3"/>
<feature type="region of interest" description="Disordered" evidence="1">
    <location>
        <begin position="1"/>
        <end position="73"/>
    </location>
</feature>
<evidence type="ECO:0000313" key="3">
    <source>
        <dbReference type="Proteomes" id="UP001180020"/>
    </source>
</evidence>
<feature type="compositionally biased region" description="Low complexity" evidence="1">
    <location>
        <begin position="1"/>
        <end position="21"/>
    </location>
</feature>
<sequence>MEKVVPSESLSSKTPSSSPSPRSRRRRSPTTLRSHLIHRRSASGSLESRGTPTTSPQARPVSLLQDWTTIRPA</sequence>
<evidence type="ECO:0000313" key="2">
    <source>
        <dbReference type="EMBL" id="KAK1309550.1"/>
    </source>
</evidence>
<comment type="caution">
    <text evidence="2">The sequence shown here is derived from an EMBL/GenBank/DDBJ whole genome shotgun (WGS) entry which is preliminary data.</text>
</comment>
<gene>
    <name evidence="2" type="ORF">QJS10_CPA09g00237</name>
</gene>
<keyword evidence="3" id="KW-1185">Reference proteome</keyword>
<evidence type="ECO:0000256" key="1">
    <source>
        <dbReference type="SAM" id="MobiDB-lite"/>
    </source>
</evidence>
<feature type="compositionally biased region" description="Polar residues" evidence="1">
    <location>
        <begin position="42"/>
        <end position="57"/>
    </location>
</feature>
<protein>
    <submittedName>
        <fullName evidence="2">Uncharacterized protein</fullName>
    </submittedName>
</protein>
<name>A0AAV9E7T3_ACOCL</name>
<dbReference type="EMBL" id="JAUJYO010000009">
    <property type="protein sequence ID" value="KAK1309550.1"/>
    <property type="molecule type" value="Genomic_DNA"/>
</dbReference>
<reference evidence="2" key="2">
    <citation type="submission" date="2023-06" db="EMBL/GenBank/DDBJ databases">
        <authorList>
            <person name="Ma L."/>
            <person name="Liu K.-W."/>
            <person name="Li Z."/>
            <person name="Hsiao Y.-Y."/>
            <person name="Qi Y."/>
            <person name="Fu T."/>
            <person name="Tang G."/>
            <person name="Zhang D."/>
            <person name="Sun W.-H."/>
            <person name="Liu D.-K."/>
            <person name="Li Y."/>
            <person name="Chen G.-Z."/>
            <person name="Liu X.-D."/>
            <person name="Liao X.-Y."/>
            <person name="Jiang Y.-T."/>
            <person name="Yu X."/>
            <person name="Hao Y."/>
            <person name="Huang J."/>
            <person name="Zhao X.-W."/>
            <person name="Ke S."/>
            <person name="Chen Y.-Y."/>
            <person name="Wu W.-L."/>
            <person name="Hsu J.-L."/>
            <person name="Lin Y.-F."/>
            <person name="Huang M.-D."/>
            <person name="Li C.-Y."/>
            <person name="Huang L."/>
            <person name="Wang Z.-W."/>
            <person name="Zhao X."/>
            <person name="Zhong W.-Y."/>
            <person name="Peng D.-H."/>
            <person name="Ahmad S."/>
            <person name="Lan S."/>
            <person name="Zhang J.-S."/>
            <person name="Tsai W.-C."/>
            <person name="Van De Peer Y."/>
            <person name="Liu Z.-J."/>
        </authorList>
    </citation>
    <scope>NUCLEOTIDE SEQUENCE</scope>
    <source>
        <strain evidence="2">CP</strain>
        <tissue evidence="2">Leaves</tissue>
    </source>
</reference>